<dbReference type="PROSITE" id="PS51710">
    <property type="entry name" value="G_OBG"/>
    <property type="match status" value="1"/>
</dbReference>
<dbReference type="CDD" id="cd01898">
    <property type="entry name" value="Obg"/>
    <property type="match status" value="1"/>
</dbReference>
<dbReference type="NCBIfam" id="TIGR00231">
    <property type="entry name" value="small_GTP"/>
    <property type="match status" value="1"/>
</dbReference>
<dbReference type="PANTHER" id="PTHR11702">
    <property type="entry name" value="DEVELOPMENTALLY REGULATED GTP-BINDING PROTEIN-RELATED"/>
    <property type="match status" value="1"/>
</dbReference>
<dbReference type="GO" id="GO:0005739">
    <property type="term" value="C:mitochondrion"/>
    <property type="evidence" value="ECO:0007669"/>
    <property type="project" value="TreeGrafter"/>
</dbReference>
<evidence type="ECO:0000256" key="3">
    <source>
        <dbReference type="ARBA" id="ARBA00022741"/>
    </source>
</evidence>
<name>A0A0K2TJW0_LEPSM</name>
<dbReference type="SUPFAM" id="SSF52540">
    <property type="entry name" value="P-loop containing nucleoside triphosphate hydrolases"/>
    <property type="match status" value="1"/>
</dbReference>
<dbReference type="Gene3D" id="3.40.50.300">
    <property type="entry name" value="P-loop containing nucleotide triphosphate hydrolases"/>
    <property type="match status" value="1"/>
</dbReference>
<dbReference type="GO" id="GO:0042254">
    <property type="term" value="P:ribosome biogenesis"/>
    <property type="evidence" value="ECO:0007669"/>
    <property type="project" value="UniProtKB-UniRule"/>
</dbReference>
<keyword evidence="3" id="KW-0547">Nucleotide-binding</keyword>
<dbReference type="InterPro" id="IPR027417">
    <property type="entry name" value="P-loop_NTPase"/>
</dbReference>
<dbReference type="PIRSF" id="PIRSF002401">
    <property type="entry name" value="GTP_bd_Obg/CgtA"/>
    <property type="match status" value="1"/>
</dbReference>
<accession>A0A0K2TJW0</accession>
<dbReference type="GO" id="GO:0000287">
    <property type="term" value="F:magnesium ion binding"/>
    <property type="evidence" value="ECO:0007669"/>
    <property type="project" value="InterPro"/>
</dbReference>
<dbReference type="GO" id="GO:0005525">
    <property type="term" value="F:GTP binding"/>
    <property type="evidence" value="ECO:0007669"/>
    <property type="project" value="UniProtKB-KW"/>
</dbReference>
<dbReference type="Pfam" id="PF01926">
    <property type="entry name" value="MMR_HSR1"/>
    <property type="match status" value="1"/>
</dbReference>
<dbReference type="AlphaFoldDB" id="A0A0K2TJW0"/>
<dbReference type="InterPro" id="IPR045086">
    <property type="entry name" value="OBG_GTPase"/>
</dbReference>
<dbReference type="PRINTS" id="PR00326">
    <property type="entry name" value="GTP1OBG"/>
</dbReference>
<dbReference type="PROSITE" id="PS51883">
    <property type="entry name" value="OBG"/>
    <property type="match status" value="1"/>
</dbReference>
<dbReference type="InterPro" id="IPR031167">
    <property type="entry name" value="G_OBG"/>
</dbReference>
<dbReference type="PANTHER" id="PTHR11702:SF31">
    <property type="entry name" value="MITOCHONDRIAL RIBOSOME-ASSOCIATED GTPASE 2"/>
    <property type="match status" value="1"/>
</dbReference>
<dbReference type="InterPro" id="IPR036726">
    <property type="entry name" value="GTP1_OBG_dom_sf"/>
</dbReference>
<sequence length="380" mass="41996">MNKGWNYFFSSIMAPSRAPYSTKKAPIPLRRRKVPKPKKDEKINYFVDWKVIKVYGGNGGDGCISTLSLFRNEFAGPDGGNGGYGGHVIFRAEDKLSSLNHVKNEIKGFNGVQGGTQCRDGKNADHLIIEVPVGTILRNAKREVLVELDKKGSAFIAARGGEGGRGNAFFRSSTNQTPICAEVGGKGEGFRFEIELKTSAHVGLIGFPNAGKSTLLRAITRAAPKVASYPFTTLNPHVGIVNYDDYEKISIADVPGIIEGSHQNKGLGISFLRHIERCLCFLYLIDISEPEPLRTLEILKNELEQYHPGLSNRPHKVVANKIDLEGSENNFRILADQIGDEKLLRISAKQGNNLLNLLKEIRVMYDDHLASRYTEGKSRE</sequence>
<reference evidence="7" key="1">
    <citation type="submission" date="2014-05" db="EMBL/GenBank/DDBJ databases">
        <authorList>
            <person name="Chronopoulou M."/>
        </authorList>
    </citation>
    <scope>NUCLEOTIDE SEQUENCE</scope>
    <source>
        <tissue evidence="7">Whole organism</tissue>
    </source>
</reference>
<dbReference type="SUPFAM" id="SSF82051">
    <property type="entry name" value="Obg GTP-binding protein N-terminal domain"/>
    <property type="match status" value="1"/>
</dbReference>
<dbReference type="InterPro" id="IPR005225">
    <property type="entry name" value="Small_GTP-bd"/>
</dbReference>
<dbReference type="OrthoDB" id="347018at2759"/>
<protein>
    <submittedName>
        <fullName evidence="7">GTPbinding protein 5like [Aplysia californica]</fullName>
    </submittedName>
</protein>
<proteinExistence type="inferred from homology"/>
<dbReference type="InterPro" id="IPR014100">
    <property type="entry name" value="GTP-bd_Obg/CgtA"/>
</dbReference>
<evidence type="ECO:0000256" key="1">
    <source>
        <dbReference type="ARBA" id="ARBA00007699"/>
    </source>
</evidence>
<feature type="domain" description="Obg" evidence="6">
    <location>
        <begin position="44"/>
        <end position="199"/>
    </location>
</feature>
<dbReference type="InterPro" id="IPR006169">
    <property type="entry name" value="GTP1_OBG_dom"/>
</dbReference>
<keyword evidence="4" id="KW-0342">GTP-binding</keyword>
<dbReference type="GO" id="GO:0003924">
    <property type="term" value="F:GTPase activity"/>
    <property type="evidence" value="ECO:0007669"/>
    <property type="project" value="InterPro"/>
</dbReference>
<dbReference type="FunFam" id="2.70.210.12:FF:000001">
    <property type="entry name" value="GTPase Obg"/>
    <property type="match status" value="1"/>
</dbReference>
<dbReference type="InterPro" id="IPR006073">
    <property type="entry name" value="GTP-bd"/>
</dbReference>
<evidence type="ECO:0000313" key="7">
    <source>
        <dbReference type="EMBL" id="CDW26214.1"/>
    </source>
</evidence>
<dbReference type="Pfam" id="PF01018">
    <property type="entry name" value="GTP1_OBG"/>
    <property type="match status" value="1"/>
</dbReference>
<dbReference type="NCBIfam" id="NF008956">
    <property type="entry name" value="PRK12299.1"/>
    <property type="match status" value="1"/>
</dbReference>
<evidence type="ECO:0000259" key="5">
    <source>
        <dbReference type="PROSITE" id="PS51710"/>
    </source>
</evidence>
<dbReference type="EMBL" id="HACA01008853">
    <property type="protein sequence ID" value="CDW26214.1"/>
    <property type="molecule type" value="Transcribed_RNA"/>
</dbReference>
<feature type="domain" description="OBG-type G" evidence="5">
    <location>
        <begin position="200"/>
        <end position="366"/>
    </location>
</feature>
<keyword evidence="2" id="KW-0690">Ribosome biogenesis</keyword>
<evidence type="ECO:0000256" key="2">
    <source>
        <dbReference type="ARBA" id="ARBA00022517"/>
    </source>
</evidence>
<evidence type="ECO:0000256" key="4">
    <source>
        <dbReference type="ARBA" id="ARBA00023134"/>
    </source>
</evidence>
<dbReference type="Gene3D" id="2.70.210.12">
    <property type="entry name" value="GTP1/OBG domain"/>
    <property type="match status" value="1"/>
</dbReference>
<comment type="similarity">
    <text evidence="1">Belongs to the TRAFAC class OBG-HflX-like GTPase superfamily. OBG GTPase family.</text>
</comment>
<evidence type="ECO:0000259" key="6">
    <source>
        <dbReference type="PROSITE" id="PS51883"/>
    </source>
</evidence>
<dbReference type="NCBIfam" id="TIGR02729">
    <property type="entry name" value="Obg_CgtA"/>
    <property type="match status" value="1"/>
</dbReference>
<organism evidence="7">
    <name type="scientific">Lepeophtheirus salmonis</name>
    <name type="common">Salmon louse</name>
    <name type="synonym">Caligus salmonis</name>
    <dbReference type="NCBI Taxonomy" id="72036"/>
    <lineage>
        <taxon>Eukaryota</taxon>
        <taxon>Metazoa</taxon>
        <taxon>Ecdysozoa</taxon>
        <taxon>Arthropoda</taxon>
        <taxon>Crustacea</taxon>
        <taxon>Multicrustacea</taxon>
        <taxon>Hexanauplia</taxon>
        <taxon>Copepoda</taxon>
        <taxon>Siphonostomatoida</taxon>
        <taxon>Caligidae</taxon>
        <taxon>Lepeophtheirus</taxon>
    </lineage>
</organism>